<proteinExistence type="predicted"/>
<name>A0ABW5ST40_9BACL</name>
<dbReference type="EMBL" id="JBHUMJ010000008">
    <property type="protein sequence ID" value="MFD2702768.1"/>
    <property type="molecule type" value="Genomic_DNA"/>
</dbReference>
<dbReference type="RefSeq" id="WP_379264146.1">
    <property type="nucleotide sequence ID" value="NZ_JBHUMJ010000008.1"/>
</dbReference>
<reference evidence="2" key="1">
    <citation type="journal article" date="2019" name="Int. J. Syst. Evol. Microbiol.">
        <title>The Global Catalogue of Microorganisms (GCM) 10K type strain sequencing project: providing services to taxonomists for standard genome sequencing and annotation.</title>
        <authorList>
            <consortium name="The Broad Institute Genomics Platform"/>
            <consortium name="The Broad Institute Genome Sequencing Center for Infectious Disease"/>
            <person name="Wu L."/>
            <person name="Ma J."/>
        </authorList>
    </citation>
    <scope>NUCLEOTIDE SEQUENCE [LARGE SCALE GENOMIC DNA]</scope>
    <source>
        <strain evidence="2">KCTC 33849</strain>
    </source>
</reference>
<sequence length="125" mass="14702">MKNDIPILERVTLLYVYEEEEQHYDMIHDAYLIKPYYAVYKLDQSIYLGKVLQIYQTGLKKFFVVDTDTSRITLAQNETRAAELVIPQIVAKLMGREVLDWLTLDVMHHMNSVFDFQVISPPDDM</sequence>
<comment type="caution">
    <text evidence="1">The sequence shown here is derived from an EMBL/GenBank/DDBJ whole genome shotgun (WGS) entry which is preliminary data.</text>
</comment>
<keyword evidence="2" id="KW-1185">Reference proteome</keyword>
<gene>
    <name evidence="1" type="ORF">ACFSVM_20215</name>
</gene>
<organism evidence="1 2">
    <name type="scientific">Paenibacillus shunpengii</name>
    <dbReference type="NCBI Taxonomy" id="2054424"/>
    <lineage>
        <taxon>Bacteria</taxon>
        <taxon>Bacillati</taxon>
        <taxon>Bacillota</taxon>
        <taxon>Bacilli</taxon>
        <taxon>Bacillales</taxon>
        <taxon>Paenibacillaceae</taxon>
        <taxon>Paenibacillus</taxon>
    </lineage>
</organism>
<evidence type="ECO:0000313" key="1">
    <source>
        <dbReference type="EMBL" id="MFD2702768.1"/>
    </source>
</evidence>
<evidence type="ECO:0000313" key="2">
    <source>
        <dbReference type="Proteomes" id="UP001597540"/>
    </source>
</evidence>
<accession>A0ABW5ST40</accession>
<dbReference type="Proteomes" id="UP001597540">
    <property type="component" value="Unassembled WGS sequence"/>
</dbReference>
<protein>
    <submittedName>
        <fullName evidence="1">Uncharacterized protein</fullName>
    </submittedName>
</protein>